<accession>A0A430LP43</accession>
<gene>
    <name evidence="1" type="ORF">BHE90_008006</name>
</gene>
<dbReference type="AlphaFoldDB" id="A0A430LP43"/>
<keyword evidence="2" id="KW-1185">Reference proteome</keyword>
<evidence type="ECO:0000313" key="2">
    <source>
        <dbReference type="Proteomes" id="UP000287124"/>
    </source>
</evidence>
<protein>
    <submittedName>
        <fullName evidence="1">Uncharacterized protein</fullName>
    </submittedName>
</protein>
<proteinExistence type="predicted"/>
<sequence length="54" mass="6146">MAAADVLAFTETWIGSRDGWPTTRPSPNAWDETSLRLRLSLIARAWLIERSCKQ</sequence>
<dbReference type="Proteomes" id="UP000287124">
    <property type="component" value="Unassembled WGS sequence"/>
</dbReference>
<reference evidence="1 2" key="1">
    <citation type="submission" date="2017-06" db="EMBL/GenBank/DDBJ databases">
        <title>Comparative genomic analysis of Ambrosia Fusariam Clade fungi.</title>
        <authorList>
            <person name="Stajich J.E."/>
            <person name="Carrillo J."/>
            <person name="Kijimoto T."/>
            <person name="Eskalen A."/>
            <person name="O'Donnell K."/>
            <person name="Kasson M."/>
        </authorList>
    </citation>
    <scope>NUCLEOTIDE SEQUENCE [LARGE SCALE GENOMIC DNA]</scope>
    <source>
        <strain evidence="1 2">UCR1854</strain>
    </source>
</reference>
<evidence type="ECO:0000313" key="1">
    <source>
        <dbReference type="EMBL" id="RTE77502.1"/>
    </source>
</evidence>
<feature type="non-terminal residue" evidence="1">
    <location>
        <position position="54"/>
    </location>
</feature>
<organism evidence="1 2">
    <name type="scientific">Fusarium euwallaceae</name>
    <dbReference type="NCBI Taxonomy" id="1147111"/>
    <lineage>
        <taxon>Eukaryota</taxon>
        <taxon>Fungi</taxon>
        <taxon>Dikarya</taxon>
        <taxon>Ascomycota</taxon>
        <taxon>Pezizomycotina</taxon>
        <taxon>Sordariomycetes</taxon>
        <taxon>Hypocreomycetidae</taxon>
        <taxon>Hypocreales</taxon>
        <taxon>Nectriaceae</taxon>
        <taxon>Fusarium</taxon>
        <taxon>Fusarium solani species complex</taxon>
    </lineage>
</organism>
<name>A0A430LP43_9HYPO</name>
<dbReference type="EMBL" id="MIKF01000119">
    <property type="protein sequence ID" value="RTE77502.1"/>
    <property type="molecule type" value="Genomic_DNA"/>
</dbReference>
<comment type="caution">
    <text evidence="1">The sequence shown here is derived from an EMBL/GenBank/DDBJ whole genome shotgun (WGS) entry which is preliminary data.</text>
</comment>